<comment type="caution">
    <text evidence="1">The sequence shown here is derived from an EMBL/GenBank/DDBJ whole genome shotgun (WGS) entry which is preliminary data.</text>
</comment>
<evidence type="ECO:0000313" key="1">
    <source>
        <dbReference type="EMBL" id="MCP9199461.1"/>
    </source>
</evidence>
<dbReference type="PROSITE" id="PS51257">
    <property type="entry name" value="PROKAR_LIPOPROTEIN"/>
    <property type="match status" value="1"/>
</dbReference>
<accession>A0A9X2I8M0</accession>
<dbReference type="EMBL" id="JANCNS010000001">
    <property type="protein sequence ID" value="MCP9199461.1"/>
    <property type="molecule type" value="Genomic_DNA"/>
</dbReference>
<dbReference type="Proteomes" id="UP001155280">
    <property type="component" value="Unassembled WGS sequence"/>
</dbReference>
<dbReference type="RefSeq" id="WP_241549757.1">
    <property type="nucleotide sequence ID" value="NZ_JANCNS010000001.1"/>
</dbReference>
<sequence length="127" mass="14358">MRKILGILLSIIVLSSCQDEDRKELMDQPETEEVQDSIQVLEGDFVLGSSTAVLRGKDFVYAVAVDSMSRVLARRIQPLKQDDFDMIPVTVKAKIEVNPLQGGLDEMIRIQEIIEIPEIQEKDTIEE</sequence>
<gene>
    <name evidence="1" type="ORF">MKO06_06060</name>
</gene>
<proteinExistence type="predicted"/>
<reference evidence="1" key="1">
    <citation type="submission" date="2022-07" db="EMBL/GenBank/DDBJ databases">
        <title>Gramela sediminis sp. nov., isolated from deep-sea sediment of the Indian Ocean.</title>
        <authorList>
            <person name="Shi H."/>
        </authorList>
    </citation>
    <scope>NUCLEOTIDE SEQUENCE</scope>
    <source>
        <strain evidence="1">GC03-9</strain>
    </source>
</reference>
<evidence type="ECO:0000313" key="2">
    <source>
        <dbReference type="Proteomes" id="UP001155280"/>
    </source>
</evidence>
<protein>
    <submittedName>
        <fullName evidence="1">Uncharacterized protein</fullName>
    </submittedName>
</protein>
<dbReference type="AlphaFoldDB" id="A0A9X2I8M0"/>
<keyword evidence="2" id="KW-1185">Reference proteome</keyword>
<name>A0A9X2I8M0_9FLAO</name>
<organism evidence="1 2">
    <name type="scientific">Christiangramia oceanisediminis</name>
    <dbReference type="NCBI Taxonomy" id="2920386"/>
    <lineage>
        <taxon>Bacteria</taxon>
        <taxon>Pseudomonadati</taxon>
        <taxon>Bacteroidota</taxon>
        <taxon>Flavobacteriia</taxon>
        <taxon>Flavobacteriales</taxon>
        <taxon>Flavobacteriaceae</taxon>
        <taxon>Christiangramia</taxon>
    </lineage>
</organism>